<comment type="subcellular location">
    <subcellularLocation>
        <location evidence="1">Membrane</location>
        <topology evidence="1">Single-pass type I membrane protein</topology>
    </subcellularLocation>
</comment>
<evidence type="ECO:0000256" key="10">
    <source>
        <dbReference type="SAM" id="SignalP"/>
    </source>
</evidence>
<reference evidence="12" key="1">
    <citation type="submission" date="2015-02" db="EMBL/GenBank/DDBJ databases">
        <title>Genome sequencing for Strongylocentrotus purpuratus.</title>
        <authorList>
            <person name="Murali S."/>
            <person name="Liu Y."/>
            <person name="Vee V."/>
            <person name="English A."/>
            <person name="Wang M."/>
            <person name="Skinner E."/>
            <person name="Han Y."/>
            <person name="Muzny D.M."/>
            <person name="Worley K.C."/>
            <person name="Gibbs R.A."/>
        </authorList>
    </citation>
    <scope>NUCLEOTIDE SEQUENCE</scope>
</reference>
<evidence type="ECO:0000256" key="6">
    <source>
        <dbReference type="ARBA" id="ARBA00023136"/>
    </source>
</evidence>
<keyword evidence="3 9" id="KW-0812">Transmembrane</keyword>
<dbReference type="EnsemblMetazoa" id="XM_030995439">
    <property type="protein sequence ID" value="XP_030851299"/>
    <property type="gene ID" value="LOC762529"/>
</dbReference>
<dbReference type="KEGG" id="spu:762529"/>
<protein>
    <recommendedName>
        <fullName evidence="13">Sialomucin core protein 24</fullName>
    </recommendedName>
</protein>
<keyword evidence="6 9" id="KW-0472">Membrane</keyword>
<accession>A0A7M7T3J6</accession>
<dbReference type="PANTHER" id="PTHR11337:SF8">
    <property type="entry name" value="VISGUN, ISOFORM E"/>
    <property type="match status" value="1"/>
</dbReference>
<keyword evidence="4 10" id="KW-0732">Signal</keyword>
<feature type="chain" id="PRO_5029471040" description="Sialomucin core protein 24" evidence="10">
    <location>
        <begin position="22"/>
        <end position="143"/>
    </location>
</feature>
<dbReference type="PANTHER" id="PTHR11337">
    <property type="entry name" value="MUCIN/PORIMIN"/>
    <property type="match status" value="1"/>
</dbReference>
<keyword evidence="7" id="KW-0325">Glycoprotein</keyword>
<keyword evidence="5 9" id="KW-1133">Transmembrane helix</keyword>
<feature type="signal peptide" evidence="10">
    <location>
        <begin position="1"/>
        <end position="21"/>
    </location>
</feature>
<dbReference type="GO" id="GO:0016020">
    <property type="term" value="C:membrane"/>
    <property type="evidence" value="ECO:0007669"/>
    <property type="project" value="UniProtKB-SubCell"/>
</dbReference>
<comment type="similarity">
    <text evidence="2">Belongs to the CD164 family.</text>
</comment>
<dbReference type="OrthoDB" id="6160056at2759"/>
<evidence type="ECO:0000256" key="5">
    <source>
        <dbReference type="ARBA" id="ARBA00022989"/>
    </source>
</evidence>
<proteinExistence type="inferred from homology"/>
<dbReference type="AlphaFoldDB" id="A0A7M7T3J6"/>
<dbReference type="Proteomes" id="UP000007110">
    <property type="component" value="Unassembled WGS sequence"/>
</dbReference>
<evidence type="ECO:0000313" key="11">
    <source>
        <dbReference type="EnsemblMetazoa" id="XP_030851299"/>
    </source>
</evidence>
<evidence type="ECO:0000256" key="7">
    <source>
        <dbReference type="ARBA" id="ARBA00023180"/>
    </source>
</evidence>
<keyword evidence="12" id="KW-1185">Reference proteome</keyword>
<evidence type="ECO:0000256" key="1">
    <source>
        <dbReference type="ARBA" id="ARBA00004479"/>
    </source>
</evidence>
<evidence type="ECO:0000256" key="3">
    <source>
        <dbReference type="ARBA" id="ARBA00022692"/>
    </source>
</evidence>
<evidence type="ECO:0000256" key="9">
    <source>
        <dbReference type="SAM" id="Phobius"/>
    </source>
</evidence>
<dbReference type="InParanoid" id="A0A7M7T3J6"/>
<evidence type="ECO:0000313" key="12">
    <source>
        <dbReference type="Proteomes" id="UP000007110"/>
    </source>
</evidence>
<reference evidence="11" key="2">
    <citation type="submission" date="2021-01" db="UniProtKB">
        <authorList>
            <consortium name="EnsemblMetazoa"/>
        </authorList>
    </citation>
    <scope>IDENTIFICATION</scope>
</reference>
<sequence length="143" mass="14850">MDLRFLYFASSLMLVLVTCSAQTGITGTTGPPGTEIATDVMTTTVMEPDTNAANNTTTKAPSTEAPTKALSTKTPVTDAPTTKKMTESPAVGTTEKAADGGNSKGFSAGSFFGGIILAVAVLGIGFCGFKFYQSRQDKNYQTL</sequence>
<evidence type="ECO:0000256" key="2">
    <source>
        <dbReference type="ARBA" id="ARBA00005341"/>
    </source>
</evidence>
<dbReference type="OMA" id="CQNDVAT"/>
<feature type="compositionally biased region" description="Low complexity" evidence="8">
    <location>
        <begin position="50"/>
        <end position="60"/>
    </location>
</feature>
<evidence type="ECO:0000256" key="8">
    <source>
        <dbReference type="SAM" id="MobiDB-lite"/>
    </source>
</evidence>
<feature type="transmembrane region" description="Helical" evidence="9">
    <location>
        <begin position="111"/>
        <end position="132"/>
    </location>
</feature>
<evidence type="ECO:0008006" key="13">
    <source>
        <dbReference type="Google" id="ProtNLM"/>
    </source>
</evidence>
<dbReference type="GeneID" id="762529"/>
<feature type="region of interest" description="Disordered" evidence="8">
    <location>
        <begin position="49"/>
        <end position="103"/>
    </location>
</feature>
<name>A0A7M7T3J6_STRPU</name>
<evidence type="ECO:0000256" key="4">
    <source>
        <dbReference type="ARBA" id="ARBA00022729"/>
    </source>
</evidence>
<organism evidence="11 12">
    <name type="scientific">Strongylocentrotus purpuratus</name>
    <name type="common">Purple sea urchin</name>
    <dbReference type="NCBI Taxonomy" id="7668"/>
    <lineage>
        <taxon>Eukaryota</taxon>
        <taxon>Metazoa</taxon>
        <taxon>Echinodermata</taxon>
        <taxon>Eleutherozoa</taxon>
        <taxon>Echinozoa</taxon>
        <taxon>Echinoidea</taxon>
        <taxon>Euechinoidea</taxon>
        <taxon>Echinacea</taxon>
        <taxon>Camarodonta</taxon>
        <taxon>Echinidea</taxon>
        <taxon>Strongylocentrotidae</taxon>
        <taxon>Strongylocentrotus</taxon>
    </lineage>
</organism>
<dbReference type="InterPro" id="IPR007947">
    <property type="entry name" value="CD164_MGC24"/>
</dbReference>
<dbReference type="RefSeq" id="XP_030851299.1">
    <property type="nucleotide sequence ID" value="XM_030995439.1"/>
</dbReference>